<feature type="compositionally biased region" description="Low complexity" evidence="1">
    <location>
        <begin position="171"/>
        <end position="188"/>
    </location>
</feature>
<dbReference type="AlphaFoldDB" id="A0AAW2ZEU1"/>
<keyword evidence="3" id="KW-1185">Reference proteome</keyword>
<gene>
    <name evidence="2" type="ORF">AKO1_012201</name>
</gene>
<accession>A0AAW2ZEU1</accession>
<evidence type="ECO:0000256" key="1">
    <source>
        <dbReference type="SAM" id="MobiDB-lite"/>
    </source>
</evidence>
<name>A0AAW2ZEU1_9EUKA</name>
<dbReference type="Proteomes" id="UP001431209">
    <property type="component" value="Unassembled WGS sequence"/>
</dbReference>
<organism evidence="2 3">
    <name type="scientific">Acrasis kona</name>
    <dbReference type="NCBI Taxonomy" id="1008807"/>
    <lineage>
        <taxon>Eukaryota</taxon>
        <taxon>Discoba</taxon>
        <taxon>Heterolobosea</taxon>
        <taxon>Tetramitia</taxon>
        <taxon>Eutetramitia</taxon>
        <taxon>Acrasidae</taxon>
        <taxon>Acrasis</taxon>
    </lineage>
</organism>
<evidence type="ECO:0000313" key="3">
    <source>
        <dbReference type="Proteomes" id="UP001431209"/>
    </source>
</evidence>
<sequence length="365" mass="41832">MINNNKQSSSPQEKKQFKLNLQVTLINKLDACRAQNQTSRDLFLNWESRPSCDSIVENHSKWISHAEIETYQQPNLFLWMTGQFKFKTFTSIESFAHEMYPSPTIQINHEETNRHGDDDDDDDMSKSVMIRITDPIPVRNDDLYDLVYHGDCTVKDGSILKAMSTPLNSKQSSPVIQQQSVSPTVVTTTRDDDDDDHHKNEWDLVDDATPNVQSRRLLPNRTITNHVDSDLDDDDDDREDKSAVDDDEELELAARQRFLSSFNVEQDYYKQPTPKKDHHVDNYFDHVRESDHDDLIRKLNAMGTTTCLSASLPVAVLNVDTPVVPQKNVLSLEFDCDSDEEEVDDGVQNMTSSILSANFDYLLKD</sequence>
<feature type="region of interest" description="Disordered" evidence="1">
    <location>
        <begin position="165"/>
        <end position="248"/>
    </location>
</feature>
<comment type="caution">
    <text evidence="2">The sequence shown here is derived from an EMBL/GenBank/DDBJ whole genome shotgun (WGS) entry which is preliminary data.</text>
</comment>
<protein>
    <submittedName>
        <fullName evidence="2">Uncharacterized protein</fullName>
    </submittedName>
</protein>
<reference evidence="2 3" key="1">
    <citation type="submission" date="2024-03" db="EMBL/GenBank/DDBJ databases">
        <title>The Acrasis kona genome and developmental transcriptomes reveal deep origins of eukaryotic multicellular pathways.</title>
        <authorList>
            <person name="Sheikh S."/>
            <person name="Fu C.-J."/>
            <person name="Brown M.W."/>
            <person name="Baldauf S.L."/>
        </authorList>
    </citation>
    <scope>NUCLEOTIDE SEQUENCE [LARGE SCALE GENOMIC DNA]</scope>
    <source>
        <strain evidence="2 3">ATCC MYA-3509</strain>
    </source>
</reference>
<evidence type="ECO:0000313" key="2">
    <source>
        <dbReference type="EMBL" id="KAL0487320.1"/>
    </source>
</evidence>
<dbReference type="EMBL" id="JAOPGA020001330">
    <property type="protein sequence ID" value="KAL0487320.1"/>
    <property type="molecule type" value="Genomic_DNA"/>
</dbReference>
<proteinExistence type="predicted"/>